<evidence type="ECO:0000313" key="2">
    <source>
        <dbReference type="Proteomes" id="UP001462502"/>
    </source>
</evidence>
<reference evidence="1 2" key="1">
    <citation type="submission" date="2024-05" db="EMBL/GenBank/DDBJ databases">
        <authorList>
            <person name="De Oliveira J.P."/>
            <person name="Noriler S.A."/>
            <person name="De Oliveira A.G."/>
            <person name="Sipoli D.S."/>
        </authorList>
    </citation>
    <scope>NUCLEOTIDE SEQUENCE [LARGE SCALE GENOMIC DNA]</scope>
    <source>
        <strain evidence="1 2">LABIM192</strain>
    </source>
</reference>
<keyword evidence="2" id="KW-1185">Reference proteome</keyword>
<evidence type="ECO:0008006" key="3">
    <source>
        <dbReference type="Google" id="ProtNLM"/>
    </source>
</evidence>
<name>A0ABV0INM4_9NEIS</name>
<proteinExistence type="predicted"/>
<dbReference type="EMBL" id="JBDXMI010000001">
    <property type="protein sequence ID" value="MEO9382892.1"/>
    <property type="molecule type" value="Genomic_DNA"/>
</dbReference>
<gene>
    <name evidence="1" type="ORF">ABI908_02010</name>
</gene>
<comment type="caution">
    <text evidence="1">The sequence shown here is derived from an EMBL/GenBank/DDBJ whole genome shotgun (WGS) entry which is preliminary data.</text>
</comment>
<evidence type="ECO:0000313" key="1">
    <source>
        <dbReference type="EMBL" id="MEO9382892.1"/>
    </source>
</evidence>
<dbReference type="RefSeq" id="WP_347937629.1">
    <property type="nucleotide sequence ID" value="NZ_CP158160.1"/>
</dbReference>
<sequence>MKKECLIFMFERQQRGIGKALSRMGLRIAVDKMAALGVFTIYLHGMGRIYIRNLFSAA</sequence>
<protein>
    <recommendedName>
        <fullName evidence="3">N-acetyltransferase domain-containing protein</fullName>
    </recommendedName>
</protein>
<dbReference type="Proteomes" id="UP001462502">
    <property type="component" value="Unassembled WGS sequence"/>
</dbReference>
<organism evidence="1 2">
    <name type="scientific">Chromobacterium phragmitis</name>
    <dbReference type="NCBI Taxonomy" id="2202141"/>
    <lineage>
        <taxon>Bacteria</taxon>
        <taxon>Pseudomonadati</taxon>
        <taxon>Pseudomonadota</taxon>
        <taxon>Betaproteobacteria</taxon>
        <taxon>Neisseriales</taxon>
        <taxon>Chromobacteriaceae</taxon>
        <taxon>Chromobacterium</taxon>
    </lineage>
</organism>
<accession>A0ABV0INM4</accession>